<evidence type="ECO:0000313" key="5">
    <source>
        <dbReference type="EMBL" id="RHK09775.1"/>
    </source>
</evidence>
<dbReference type="EMBL" id="QRNB01000046">
    <property type="protein sequence ID" value="RHK09775.1"/>
    <property type="molecule type" value="Genomic_DNA"/>
</dbReference>
<reference evidence="6 7" key="1">
    <citation type="submission" date="2018-08" db="EMBL/GenBank/DDBJ databases">
        <title>A genome reference for cultivated species of the human gut microbiota.</title>
        <authorList>
            <person name="Zou Y."/>
            <person name="Xue W."/>
            <person name="Luo G."/>
        </authorList>
    </citation>
    <scope>NUCLEOTIDE SEQUENCE [LARGE SCALE GENOMIC DNA]</scope>
    <source>
        <strain evidence="3 6">AF24-12</strain>
        <strain evidence="5 8">AF46-2NS</strain>
        <strain evidence="4 7">OF03-3</strain>
    </source>
</reference>
<organism evidence="4 7">
    <name type="scientific">Segatella copri</name>
    <dbReference type="NCBI Taxonomy" id="165179"/>
    <lineage>
        <taxon>Bacteria</taxon>
        <taxon>Pseudomonadati</taxon>
        <taxon>Bacteroidota</taxon>
        <taxon>Bacteroidia</taxon>
        <taxon>Bacteroidales</taxon>
        <taxon>Prevotellaceae</taxon>
        <taxon>Segatella</taxon>
    </lineage>
</organism>
<dbReference type="Gene3D" id="2.40.128.350">
    <property type="match status" value="1"/>
</dbReference>
<gene>
    <name evidence="5" type="ORF">DW079_09445</name>
    <name evidence="3" type="ORF">DWY11_01695</name>
    <name evidence="4" type="ORF">DXA63_03860</name>
</gene>
<dbReference type="RefSeq" id="WP_117586569.1">
    <property type="nucleotide sequence ID" value="NZ_QRVA01000002.1"/>
</dbReference>
<dbReference type="EMBL" id="QRVA01000002">
    <property type="protein sequence ID" value="RGS19484.1"/>
    <property type="molecule type" value="Genomic_DNA"/>
</dbReference>
<dbReference type="AlphaFoldDB" id="A0A3E5E6Q8"/>
<dbReference type="Pfam" id="PF13944">
    <property type="entry name" value="Calycin_like"/>
    <property type="match status" value="1"/>
</dbReference>
<dbReference type="EMBL" id="QSCI01000009">
    <property type="protein sequence ID" value="RGX97207.1"/>
    <property type="molecule type" value="Genomic_DNA"/>
</dbReference>
<proteinExistence type="predicted"/>
<dbReference type="InterPro" id="IPR024311">
    <property type="entry name" value="Lipocalin-like"/>
</dbReference>
<feature type="chain" id="PRO_5043182806" description="Lipocalin-like domain-containing protein" evidence="1">
    <location>
        <begin position="21"/>
        <end position="166"/>
    </location>
</feature>
<comment type="caution">
    <text evidence="4">The sequence shown here is derived from an EMBL/GenBank/DDBJ whole genome shotgun (WGS) entry which is preliminary data.</text>
</comment>
<evidence type="ECO:0000313" key="8">
    <source>
        <dbReference type="Proteomes" id="UP000286211"/>
    </source>
</evidence>
<evidence type="ECO:0000313" key="4">
    <source>
        <dbReference type="EMBL" id="RGX97207.1"/>
    </source>
</evidence>
<sequence>MKKFKTMMAMMLALVSMCVAFSSCSSDDDDNNGAGSSATAEQVVGTYVGETMSIALAGQGDMDPLENATFKLEKVDDSHVNIILPAFGSAPMALPSITVKNLAVTESNGTYSIPETSFDQTLENGKGLSKTAIKATIKDGKMQITFVLKYGNMPFVMNCSSNATKK</sequence>
<dbReference type="Proteomes" id="UP000285604">
    <property type="component" value="Unassembled WGS sequence"/>
</dbReference>
<accession>A0A3E5E6Q8</accession>
<dbReference type="Proteomes" id="UP000286211">
    <property type="component" value="Unassembled WGS sequence"/>
</dbReference>
<protein>
    <recommendedName>
        <fullName evidence="2">Lipocalin-like domain-containing protein</fullName>
    </recommendedName>
</protein>
<evidence type="ECO:0000313" key="3">
    <source>
        <dbReference type="EMBL" id="RGS19484.1"/>
    </source>
</evidence>
<feature type="domain" description="Lipocalin-like" evidence="2">
    <location>
        <begin position="44"/>
        <end position="157"/>
    </location>
</feature>
<evidence type="ECO:0000256" key="1">
    <source>
        <dbReference type="SAM" id="SignalP"/>
    </source>
</evidence>
<name>A0A3E5E6Q8_9BACT</name>
<evidence type="ECO:0000259" key="2">
    <source>
        <dbReference type="Pfam" id="PF13944"/>
    </source>
</evidence>
<evidence type="ECO:0000313" key="6">
    <source>
        <dbReference type="Proteomes" id="UP000283872"/>
    </source>
</evidence>
<dbReference type="PROSITE" id="PS51257">
    <property type="entry name" value="PROKAR_LIPOPROTEIN"/>
    <property type="match status" value="1"/>
</dbReference>
<feature type="signal peptide" evidence="1">
    <location>
        <begin position="1"/>
        <end position="20"/>
    </location>
</feature>
<evidence type="ECO:0000313" key="7">
    <source>
        <dbReference type="Proteomes" id="UP000285604"/>
    </source>
</evidence>
<dbReference type="Proteomes" id="UP000283872">
    <property type="component" value="Unassembled WGS sequence"/>
</dbReference>
<keyword evidence="1" id="KW-0732">Signal</keyword>